<reference evidence="2" key="1">
    <citation type="submission" date="2016-05" db="EMBL/GenBank/DDBJ databases">
        <authorList>
            <person name="Naeem Raeece"/>
        </authorList>
    </citation>
    <scope>NUCLEOTIDE SEQUENCE [LARGE SCALE GENOMIC DNA]</scope>
</reference>
<proteinExistence type="predicted"/>
<feature type="non-terminal residue" evidence="1">
    <location>
        <position position="1"/>
    </location>
</feature>
<dbReference type="AlphaFoldDB" id="A0A1A8W2B6"/>
<accession>A0A1A8W2B6</accession>
<evidence type="ECO:0000313" key="2">
    <source>
        <dbReference type="Proteomes" id="UP000078546"/>
    </source>
</evidence>
<dbReference type="EMBL" id="FLQV01000261">
    <property type="protein sequence ID" value="SBS87060.1"/>
    <property type="molecule type" value="Genomic_DNA"/>
</dbReference>
<gene>
    <name evidence="1" type="ORF">POVCU1_014020</name>
</gene>
<sequence>LTKLRTANGGKKEKRGSCKYANVKMKYKAKKREENEMQNEGAETAATITKNLVAKWGT</sequence>
<dbReference type="Proteomes" id="UP000078546">
    <property type="component" value="Unassembled WGS sequence"/>
</dbReference>
<organism evidence="1 2">
    <name type="scientific">Plasmodium ovale curtisi</name>
    <dbReference type="NCBI Taxonomy" id="864141"/>
    <lineage>
        <taxon>Eukaryota</taxon>
        <taxon>Sar</taxon>
        <taxon>Alveolata</taxon>
        <taxon>Apicomplexa</taxon>
        <taxon>Aconoidasida</taxon>
        <taxon>Haemosporida</taxon>
        <taxon>Plasmodiidae</taxon>
        <taxon>Plasmodium</taxon>
        <taxon>Plasmodium (Plasmodium)</taxon>
    </lineage>
</organism>
<evidence type="ECO:0000313" key="1">
    <source>
        <dbReference type="EMBL" id="SBS87060.1"/>
    </source>
</evidence>
<protein>
    <submittedName>
        <fullName evidence="1">Uncharacterized protein</fullName>
    </submittedName>
</protein>
<name>A0A1A8W2B6_PLAOA</name>